<keyword evidence="1" id="KW-0489">Methyltransferase</keyword>
<protein>
    <submittedName>
        <fullName evidence="1">Putative viral methyltransferase</fullName>
    </submittedName>
</protein>
<accession>B5WY44</accession>
<name>B5WY44_9VIRU</name>
<keyword evidence="1" id="KW-0808">Transferase</keyword>
<organism evidence="1">
    <name type="scientific">Avihepevirus magniiecur</name>
    <dbReference type="NCBI Taxonomy" id="1678144"/>
    <lineage>
        <taxon>Viruses</taxon>
        <taxon>Riboviria</taxon>
        <taxon>Orthornavirae</taxon>
        <taxon>Kitrinoviricota</taxon>
        <taxon>Alsuviricetes</taxon>
        <taxon>Hepelivirales</taxon>
        <taxon>Hepeviridae</taxon>
        <taxon>Orthohepevirinae</taxon>
        <taxon>Avihepevirus</taxon>
    </lineage>
</organism>
<dbReference type="GO" id="GO:0032259">
    <property type="term" value="P:methylation"/>
    <property type="evidence" value="ECO:0007669"/>
    <property type="project" value="UniProtKB-KW"/>
</dbReference>
<reference evidence="1" key="1">
    <citation type="journal article" date="2009" name="J. Gen. Virol.">
        <title>Sequence analysis and comparison of avian Hepatitis E viruses from Australia and Europe indicate the existence of different genotypes.</title>
        <authorList>
            <person name="Bilic I."/>
            <person name="Jaskulska B."/>
            <person name="Basic A."/>
            <person name="Morrow C.J."/>
            <person name="Hess M."/>
        </authorList>
    </citation>
    <scope>NUCLEOTIDE SEQUENCE</scope>
    <source>
        <strain evidence="1">06-5541</strain>
    </source>
</reference>
<dbReference type="GO" id="GO:0008168">
    <property type="term" value="F:methyltransferase activity"/>
    <property type="evidence" value="ECO:0007669"/>
    <property type="project" value="UniProtKB-KW"/>
</dbReference>
<sequence>PKCCVDAVFYPVPRRVWQRLMMFGTTLDDDAFAALAF</sequence>
<dbReference type="EMBL" id="AM943651">
    <property type="protein sequence ID" value="CAQ16033.1"/>
    <property type="molecule type" value="Genomic_RNA"/>
</dbReference>
<evidence type="ECO:0000313" key="1">
    <source>
        <dbReference type="EMBL" id="CAQ16033.1"/>
    </source>
</evidence>
<gene>
    <name evidence="1" type="primary">ORF1</name>
</gene>
<feature type="non-terminal residue" evidence="1">
    <location>
        <position position="1"/>
    </location>
</feature>
<proteinExistence type="predicted"/>